<proteinExistence type="predicted"/>
<dbReference type="Pfam" id="PF07992">
    <property type="entry name" value="Pyr_redox_2"/>
    <property type="match status" value="1"/>
</dbReference>
<protein>
    <submittedName>
        <fullName evidence="2">Glutamate synthase [NADPH] small chain</fullName>
        <ecNumber evidence="2">1.4.1.13</ecNumber>
    </submittedName>
</protein>
<feature type="domain" description="FAD-binding FR-type" evidence="1">
    <location>
        <begin position="17"/>
        <end position="115"/>
    </location>
</feature>
<evidence type="ECO:0000313" key="3">
    <source>
        <dbReference type="Proteomes" id="UP000077407"/>
    </source>
</evidence>
<dbReference type="InterPro" id="IPR006004">
    <property type="entry name" value="SudA-like"/>
</dbReference>
<dbReference type="InterPro" id="IPR019480">
    <property type="entry name" value="Dihydroorotate_DH_Fe-S-bd"/>
</dbReference>
<dbReference type="SUPFAM" id="SSF63380">
    <property type="entry name" value="Riboflavin synthase domain-like"/>
    <property type="match status" value="1"/>
</dbReference>
<dbReference type="InterPro" id="IPR009051">
    <property type="entry name" value="Helical_ferredxn"/>
</dbReference>
<organism evidence="2 3">
    <name type="scientific">Clostridium ljungdahlii</name>
    <dbReference type="NCBI Taxonomy" id="1538"/>
    <lineage>
        <taxon>Bacteria</taxon>
        <taxon>Bacillati</taxon>
        <taxon>Bacillota</taxon>
        <taxon>Clostridia</taxon>
        <taxon>Eubacteriales</taxon>
        <taxon>Clostridiaceae</taxon>
        <taxon>Clostridium</taxon>
    </lineage>
</organism>
<dbReference type="Gene3D" id="3.40.50.80">
    <property type="entry name" value="Nucleotide-binding domain of ferredoxin-NADP reductase (FNR) module"/>
    <property type="match status" value="1"/>
</dbReference>
<dbReference type="PATRIC" id="fig|1538.10.peg.1202"/>
<dbReference type="PRINTS" id="PR00419">
    <property type="entry name" value="ADXRDTASE"/>
</dbReference>
<dbReference type="Gene3D" id="1.10.1060.10">
    <property type="entry name" value="Alpha-helical ferredoxin"/>
    <property type="match status" value="1"/>
</dbReference>
<name>A0A162NBM3_9CLOT</name>
<dbReference type="InterPro" id="IPR001433">
    <property type="entry name" value="OxRdtase_FAD/NAD-bd"/>
</dbReference>
<dbReference type="SUPFAM" id="SSF52343">
    <property type="entry name" value="Ferredoxin reductase-like, C-terminal NADP-linked domain"/>
    <property type="match status" value="1"/>
</dbReference>
<dbReference type="SUPFAM" id="SSF46548">
    <property type="entry name" value="alpha-helical ferredoxin"/>
    <property type="match status" value="1"/>
</dbReference>
<dbReference type="Pfam" id="PF10418">
    <property type="entry name" value="DHODB_Fe-S_bind"/>
    <property type="match status" value="1"/>
</dbReference>
<gene>
    <name evidence="2" type="primary">gltD_2</name>
    <name evidence="2" type="ORF">WY13_00706</name>
</gene>
<dbReference type="NCBIfam" id="TIGR01316">
    <property type="entry name" value="gltA"/>
    <property type="match status" value="1"/>
</dbReference>
<dbReference type="InterPro" id="IPR017927">
    <property type="entry name" value="FAD-bd_FR_type"/>
</dbReference>
<dbReference type="EMBL" id="LITT01000006">
    <property type="protein sequence ID" value="OAA91449.1"/>
    <property type="molecule type" value="Genomic_DNA"/>
</dbReference>
<dbReference type="NCBIfam" id="NF009414">
    <property type="entry name" value="PRK12778.1"/>
    <property type="match status" value="1"/>
</dbReference>
<dbReference type="SUPFAM" id="SSF51971">
    <property type="entry name" value="Nucleotide-binding domain"/>
    <property type="match status" value="1"/>
</dbReference>
<dbReference type="PANTHER" id="PTHR42783:SF3">
    <property type="entry name" value="GLUTAMATE SYNTHASE [NADPH] SMALL CHAIN-RELATED"/>
    <property type="match status" value="1"/>
</dbReference>
<dbReference type="AlphaFoldDB" id="A0A162NBM3"/>
<dbReference type="Pfam" id="PF14691">
    <property type="entry name" value="Fer4_20"/>
    <property type="match status" value="1"/>
</dbReference>
<evidence type="ECO:0000313" key="2">
    <source>
        <dbReference type="EMBL" id="OAA91449.1"/>
    </source>
</evidence>
<dbReference type="InterPro" id="IPR036188">
    <property type="entry name" value="FAD/NAD-bd_sf"/>
</dbReference>
<sequence>MKGEIVIDLMIYVLKKWHKSMYKIVNKKELSPNIFLMDIEAPRVAKSCLPGQFIIVKMDDKGERVPLTICDYDAEKGTVTIVFQTLGASTKKMARYEVGEYFEDFVGPLGHCSELVEEDVEELKKKNIIFVAGGVGTAPVYPQVKWLHEHGVAADVIVGCKSKDYLLFEDELKPICGNLYIATDDGSYGYKGFVTDLLKELIDKKDKEYDYVVAIGPMIMMKFITQVTKQYGIKTIVSLNTIMVDGTGMCGACRVTVGGELKFACVDGPEFDGHLVNFDEAMRRQAMYKTEEGKKLLKEEEGDTGSREGEKCRAEEKFERMKRVPIKEQDPKVRATNFDEVCLGYTEEEAVKEASRCLNCKKPMCVTDCPVTISIPKFVEQVKNGNFEEAAKIIAESSALPAVCGRVCPQETQCEGKCVLGKKGDAVAIGKLERFVADWSRKNNIDLSNTLPKNGKKVAVVGSGPSGLTCAGDLAKLGYDVTIFEALHEAGGVLVYGIPEFRLPKDTVVKHEVENVKKLGVKIETNVIIGRTVTIDELVEKEKFDAVFIGSGAGLPRFMGIPGENLNGVFSANEFLTRNNLMKAFKKDYATPIKVGKKVAVVGGGNVAMDSARTALRLGAEVYIVYRRSEAELPARAEEVHHAKEEGIKFNLLTNPVEILGDEKGWVNGIRCVKMELGEPDQSGRRKPVKVEGSEFDLDVDTVIMALGTSPNPLISSTTKGLEMNKRKCLIAEEETGLTTREGIYAGGDAVTGAATVILAMGAGKKAAKAIDEYLKK</sequence>
<dbReference type="InterPro" id="IPR039261">
    <property type="entry name" value="FNR_nucleotide-bd"/>
</dbReference>
<accession>A0A162NBM3</accession>
<evidence type="ECO:0000259" key="1">
    <source>
        <dbReference type="PROSITE" id="PS51384"/>
    </source>
</evidence>
<dbReference type="PROSITE" id="PS51384">
    <property type="entry name" value="FAD_FR"/>
    <property type="match status" value="1"/>
</dbReference>
<dbReference type="GO" id="GO:0004355">
    <property type="term" value="F:glutamate synthase (NADPH) activity"/>
    <property type="evidence" value="ECO:0007669"/>
    <property type="project" value="UniProtKB-EC"/>
</dbReference>
<keyword evidence="2" id="KW-0560">Oxidoreductase</keyword>
<dbReference type="Proteomes" id="UP000077407">
    <property type="component" value="Unassembled WGS sequence"/>
</dbReference>
<dbReference type="Pfam" id="PF00175">
    <property type="entry name" value="NAD_binding_1"/>
    <property type="match status" value="1"/>
</dbReference>
<dbReference type="Gene3D" id="3.50.50.60">
    <property type="entry name" value="FAD/NAD(P)-binding domain"/>
    <property type="match status" value="2"/>
</dbReference>
<dbReference type="EC" id="1.4.1.13" evidence="2"/>
<reference evidence="2 3" key="1">
    <citation type="journal article" date="2015" name="Biotechnol. Bioeng.">
        <title>Genome sequence and phenotypic characterization of Caulobacter segnis.</title>
        <authorList>
            <person name="Patel S."/>
            <person name="Fletcher B."/>
            <person name="Scott D.C."/>
            <person name="Ely B."/>
        </authorList>
    </citation>
    <scope>NUCLEOTIDE SEQUENCE [LARGE SCALE GENOMIC DNA]</scope>
    <source>
        <strain evidence="2 3">ERI-2</strain>
    </source>
</reference>
<comment type="caution">
    <text evidence="2">The sequence shown here is derived from an EMBL/GenBank/DDBJ whole genome shotgun (WGS) entry which is preliminary data.</text>
</comment>
<dbReference type="CDD" id="cd06219">
    <property type="entry name" value="DHOD_e_trans_like1"/>
    <property type="match status" value="1"/>
</dbReference>
<dbReference type="InterPro" id="IPR017938">
    <property type="entry name" value="Riboflavin_synthase-like_b-brl"/>
</dbReference>
<dbReference type="PANTHER" id="PTHR42783">
    <property type="entry name" value="GLUTAMATE SYNTHASE [NADPH] SMALL CHAIN"/>
    <property type="match status" value="1"/>
</dbReference>
<dbReference type="InterPro" id="IPR023753">
    <property type="entry name" value="FAD/NAD-binding_dom"/>
</dbReference>
<dbReference type="NCBIfam" id="NF004862">
    <property type="entry name" value="PRK06222.1"/>
    <property type="match status" value="1"/>
</dbReference>
<dbReference type="Gene3D" id="2.40.30.10">
    <property type="entry name" value="Translation factors"/>
    <property type="match status" value="1"/>
</dbReference>
<dbReference type="GO" id="GO:0051536">
    <property type="term" value="F:iron-sulfur cluster binding"/>
    <property type="evidence" value="ECO:0007669"/>
    <property type="project" value="InterPro"/>
</dbReference>
<dbReference type="InterPro" id="IPR028261">
    <property type="entry name" value="DPD_II"/>
</dbReference>